<keyword evidence="2" id="KW-0349">Heme</keyword>
<keyword evidence="2" id="KW-0408">Iron</keyword>
<keyword evidence="2" id="KW-0503">Monooxygenase</keyword>
<dbReference type="PROSITE" id="PS00086">
    <property type="entry name" value="CYTOCHROME_P450"/>
    <property type="match status" value="1"/>
</dbReference>
<dbReference type="PRINTS" id="PR00359">
    <property type="entry name" value="BP450"/>
</dbReference>
<reference evidence="4" key="1">
    <citation type="journal article" date="2019" name="Int. J. Syst. Evol. Microbiol.">
        <title>The Global Catalogue of Microorganisms (GCM) 10K type strain sequencing project: providing services to taxonomists for standard genome sequencing and annotation.</title>
        <authorList>
            <consortium name="The Broad Institute Genomics Platform"/>
            <consortium name="The Broad Institute Genome Sequencing Center for Infectious Disease"/>
            <person name="Wu L."/>
            <person name="Ma J."/>
        </authorList>
    </citation>
    <scope>NUCLEOTIDE SEQUENCE [LARGE SCALE GENOMIC DNA]</scope>
    <source>
        <strain evidence="4">CCUG 62974</strain>
    </source>
</reference>
<comment type="caution">
    <text evidence="3">The sequence shown here is derived from an EMBL/GenBank/DDBJ whole genome shotgun (WGS) entry which is preliminary data.</text>
</comment>
<sequence>MSEPSKRGRCAIVTAEPPAGLPVYAEDLYTEEAILDPYPHYRALRDLGPVVWLERHGVYALPRYAQVRAVLGDDETFRTGGGVSLNERYNELLRGSMFASDGERHTFLRGLVGHKLTPKALRPMKGRVEEAAEAAVERAISRGTFDSVGDLARDMVMAIVPDFIGIPEDGREHLIDWAAANFNCHGPLNERAEAALAVSGRMAEYASRLVTERSPQPDGLAHCVLDAMDDGRVDREQAISLMIDYLVPSLDTTVTGLSSAIWLFSEHPDQWDLVRNDPSLVAAAFNEVIRFETPVRQFGRRVAHDTEIAGVPVPAGAQVLVMFASANRDERQWERPEVFDVTRNPVEHVGFGYGAHGCAGQGLARLEAQAVLRALAQRVTGFEVSGERRTVNNLMRAFDTLPTRVIQGVRP</sequence>
<keyword evidence="2" id="KW-0560">Oxidoreductase</keyword>
<dbReference type="InterPro" id="IPR017972">
    <property type="entry name" value="Cyt_P450_CS"/>
</dbReference>
<dbReference type="InterPro" id="IPR001128">
    <property type="entry name" value="Cyt_P450"/>
</dbReference>
<evidence type="ECO:0000256" key="1">
    <source>
        <dbReference type="ARBA" id="ARBA00010617"/>
    </source>
</evidence>
<dbReference type="PANTHER" id="PTHR46696">
    <property type="entry name" value="P450, PUTATIVE (EUROFUNG)-RELATED"/>
    <property type="match status" value="1"/>
</dbReference>
<dbReference type="Pfam" id="PF00067">
    <property type="entry name" value="p450"/>
    <property type="match status" value="1"/>
</dbReference>
<gene>
    <name evidence="3" type="ORF">ACFQ08_24545</name>
</gene>
<evidence type="ECO:0000313" key="3">
    <source>
        <dbReference type="EMBL" id="MFD0887723.1"/>
    </source>
</evidence>
<dbReference type="EMBL" id="JBHTHX010001035">
    <property type="protein sequence ID" value="MFD0887723.1"/>
    <property type="molecule type" value="Genomic_DNA"/>
</dbReference>
<name>A0ABW3DYD1_9ACTN</name>
<dbReference type="InterPro" id="IPR036396">
    <property type="entry name" value="Cyt_P450_sf"/>
</dbReference>
<keyword evidence="2" id="KW-0479">Metal-binding</keyword>
<dbReference type="SUPFAM" id="SSF48264">
    <property type="entry name" value="Cytochrome P450"/>
    <property type="match status" value="1"/>
</dbReference>
<keyword evidence="4" id="KW-1185">Reference proteome</keyword>
<dbReference type="InterPro" id="IPR002397">
    <property type="entry name" value="Cyt_P450_B"/>
</dbReference>
<evidence type="ECO:0000313" key="4">
    <source>
        <dbReference type="Proteomes" id="UP001597024"/>
    </source>
</evidence>
<accession>A0ABW3DYD1</accession>
<organism evidence="3 4">
    <name type="scientific">Streptosporangium algeriense</name>
    <dbReference type="NCBI Taxonomy" id="1682748"/>
    <lineage>
        <taxon>Bacteria</taxon>
        <taxon>Bacillati</taxon>
        <taxon>Actinomycetota</taxon>
        <taxon>Actinomycetes</taxon>
        <taxon>Streptosporangiales</taxon>
        <taxon>Streptosporangiaceae</taxon>
        <taxon>Streptosporangium</taxon>
    </lineage>
</organism>
<comment type="similarity">
    <text evidence="1 2">Belongs to the cytochrome P450 family.</text>
</comment>
<dbReference type="Gene3D" id="1.10.630.10">
    <property type="entry name" value="Cytochrome P450"/>
    <property type="match status" value="1"/>
</dbReference>
<proteinExistence type="inferred from homology"/>
<evidence type="ECO:0000256" key="2">
    <source>
        <dbReference type="RuleBase" id="RU000461"/>
    </source>
</evidence>
<protein>
    <submittedName>
        <fullName evidence="3">Cytochrome P450</fullName>
    </submittedName>
</protein>
<dbReference type="Proteomes" id="UP001597024">
    <property type="component" value="Unassembled WGS sequence"/>
</dbReference>
<dbReference type="PANTHER" id="PTHR46696:SF1">
    <property type="entry name" value="CYTOCHROME P450 YJIB-RELATED"/>
    <property type="match status" value="1"/>
</dbReference>